<keyword evidence="1" id="KW-0805">Transcription regulation</keyword>
<accession>A0A4Q7M3F3</accession>
<evidence type="ECO:0000256" key="3">
    <source>
        <dbReference type="ARBA" id="ARBA00023163"/>
    </source>
</evidence>
<reference evidence="5 6" key="1">
    <citation type="submission" date="2019-02" db="EMBL/GenBank/DDBJ databases">
        <title>Sequencing the genomes of 1000 actinobacteria strains.</title>
        <authorList>
            <person name="Klenk H.-P."/>
        </authorList>
    </citation>
    <scope>NUCLEOTIDE SEQUENCE [LARGE SCALE GENOMIC DNA]</scope>
    <source>
        <strain evidence="5 6">DSM 16932</strain>
    </source>
</reference>
<dbReference type="RefSeq" id="WP_130415898.1">
    <property type="nucleotide sequence ID" value="NZ_SGWX01000001.1"/>
</dbReference>
<name>A0A4Q7M3F3_9MICO</name>
<dbReference type="CDD" id="cd07377">
    <property type="entry name" value="WHTH_GntR"/>
    <property type="match status" value="1"/>
</dbReference>
<dbReference type="SMART" id="SM00895">
    <property type="entry name" value="FCD"/>
    <property type="match status" value="1"/>
</dbReference>
<gene>
    <name evidence="5" type="ORF">EV386_2778</name>
</gene>
<evidence type="ECO:0000256" key="1">
    <source>
        <dbReference type="ARBA" id="ARBA00023015"/>
    </source>
</evidence>
<dbReference type="GO" id="GO:0003677">
    <property type="term" value="F:DNA binding"/>
    <property type="evidence" value="ECO:0007669"/>
    <property type="project" value="UniProtKB-KW"/>
</dbReference>
<dbReference type="PROSITE" id="PS50949">
    <property type="entry name" value="HTH_GNTR"/>
    <property type="match status" value="1"/>
</dbReference>
<dbReference type="InterPro" id="IPR036388">
    <property type="entry name" value="WH-like_DNA-bd_sf"/>
</dbReference>
<dbReference type="Gene3D" id="1.10.10.10">
    <property type="entry name" value="Winged helix-like DNA-binding domain superfamily/Winged helix DNA-binding domain"/>
    <property type="match status" value="1"/>
</dbReference>
<dbReference type="Proteomes" id="UP000293852">
    <property type="component" value="Unassembled WGS sequence"/>
</dbReference>
<organism evidence="5 6">
    <name type="scientific">Xylanimonas ulmi</name>
    <dbReference type="NCBI Taxonomy" id="228973"/>
    <lineage>
        <taxon>Bacteria</taxon>
        <taxon>Bacillati</taxon>
        <taxon>Actinomycetota</taxon>
        <taxon>Actinomycetes</taxon>
        <taxon>Micrococcales</taxon>
        <taxon>Promicromonosporaceae</taxon>
        <taxon>Xylanimonas</taxon>
    </lineage>
</organism>
<dbReference type="PANTHER" id="PTHR43537:SF45">
    <property type="entry name" value="GNTR FAMILY REGULATORY PROTEIN"/>
    <property type="match status" value="1"/>
</dbReference>
<dbReference type="InterPro" id="IPR000524">
    <property type="entry name" value="Tscrpt_reg_HTH_GntR"/>
</dbReference>
<dbReference type="AlphaFoldDB" id="A0A4Q7M3F3"/>
<protein>
    <submittedName>
        <fullName evidence="5">GntR family transcriptional regulator</fullName>
    </submittedName>
</protein>
<dbReference type="Pfam" id="PF00392">
    <property type="entry name" value="GntR"/>
    <property type="match status" value="1"/>
</dbReference>
<dbReference type="EMBL" id="SGWX01000001">
    <property type="protein sequence ID" value="RZS62445.1"/>
    <property type="molecule type" value="Genomic_DNA"/>
</dbReference>
<dbReference type="InterPro" id="IPR008920">
    <property type="entry name" value="TF_FadR/GntR_C"/>
</dbReference>
<dbReference type="Pfam" id="PF07729">
    <property type="entry name" value="FCD"/>
    <property type="match status" value="1"/>
</dbReference>
<dbReference type="SUPFAM" id="SSF46785">
    <property type="entry name" value="Winged helix' DNA-binding domain"/>
    <property type="match status" value="1"/>
</dbReference>
<dbReference type="GO" id="GO:0003700">
    <property type="term" value="F:DNA-binding transcription factor activity"/>
    <property type="evidence" value="ECO:0007669"/>
    <property type="project" value="InterPro"/>
</dbReference>
<keyword evidence="6" id="KW-1185">Reference proteome</keyword>
<dbReference type="InterPro" id="IPR011711">
    <property type="entry name" value="GntR_C"/>
</dbReference>
<evidence type="ECO:0000313" key="5">
    <source>
        <dbReference type="EMBL" id="RZS62445.1"/>
    </source>
</evidence>
<feature type="domain" description="HTH gntR-type" evidence="4">
    <location>
        <begin position="13"/>
        <end position="80"/>
    </location>
</feature>
<evidence type="ECO:0000256" key="2">
    <source>
        <dbReference type="ARBA" id="ARBA00023125"/>
    </source>
</evidence>
<dbReference type="Gene3D" id="1.20.120.530">
    <property type="entry name" value="GntR ligand-binding domain-like"/>
    <property type="match status" value="1"/>
</dbReference>
<evidence type="ECO:0000313" key="6">
    <source>
        <dbReference type="Proteomes" id="UP000293852"/>
    </source>
</evidence>
<sequence length="243" mass="26495">MPTLATGARPEPRTSGGEVREELRRRIVSLDLAPGSPISINALAASLGVSRTPVRESLIRLADEGLVQVFPKVGTFVSRIDPQRVSDAQFLREAVELASLASLATQGPPDAEAVAALRRNVQAQHEVRDGVEDFLRLDDEFHRGLLDLAGNGGVWDTVATAKVHLDRARRLGLRATPLGAFVAEHDAILEAVCAGDLDRAARQMRAHLRAVFTDIDQIRARSPQLFRSQDDAVPVRRNIPVWS</sequence>
<dbReference type="SUPFAM" id="SSF48008">
    <property type="entry name" value="GntR ligand-binding domain-like"/>
    <property type="match status" value="1"/>
</dbReference>
<dbReference type="OrthoDB" id="8680240at2"/>
<proteinExistence type="predicted"/>
<dbReference type="InterPro" id="IPR036390">
    <property type="entry name" value="WH_DNA-bd_sf"/>
</dbReference>
<keyword evidence="2" id="KW-0238">DNA-binding</keyword>
<dbReference type="PANTHER" id="PTHR43537">
    <property type="entry name" value="TRANSCRIPTIONAL REGULATOR, GNTR FAMILY"/>
    <property type="match status" value="1"/>
</dbReference>
<comment type="caution">
    <text evidence="5">The sequence shown here is derived from an EMBL/GenBank/DDBJ whole genome shotgun (WGS) entry which is preliminary data.</text>
</comment>
<keyword evidence="3" id="KW-0804">Transcription</keyword>
<evidence type="ECO:0000259" key="4">
    <source>
        <dbReference type="PROSITE" id="PS50949"/>
    </source>
</evidence>
<dbReference type="SMART" id="SM00345">
    <property type="entry name" value="HTH_GNTR"/>
    <property type="match status" value="1"/>
</dbReference>